<accession>A0A5B7JCX7</accession>
<sequence>MVVKCWCLRFWCWCWAQLKPPRRSVERMIRASGRAGLYFPSRHGGALLHATAAQMRAALCSHDEW</sequence>
<evidence type="ECO:0000256" key="1">
    <source>
        <dbReference type="SAM" id="SignalP"/>
    </source>
</evidence>
<dbReference type="EMBL" id="VSRR010085596">
    <property type="protein sequence ID" value="MPC90808.1"/>
    <property type="molecule type" value="Genomic_DNA"/>
</dbReference>
<comment type="caution">
    <text evidence="2">The sequence shown here is derived from an EMBL/GenBank/DDBJ whole genome shotgun (WGS) entry which is preliminary data.</text>
</comment>
<dbReference type="Proteomes" id="UP000324222">
    <property type="component" value="Unassembled WGS sequence"/>
</dbReference>
<evidence type="ECO:0000313" key="2">
    <source>
        <dbReference type="EMBL" id="MPC90808.1"/>
    </source>
</evidence>
<organism evidence="2 3">
    <name type="scientific">Portunus trituberculatus</name>
    <name type="common">Swimming crab</name>
    <name type="synonym">Neptunus trituberculatus</name>
    <dbReference type="NCBI Taxonomy" id="210409"/>
    <lineage>
        <taxon>Eukaryota</taxon>
        <taxon>Metazoa</taxon>
        <taxon>Ecdysozoa</taxon>
        <taxon>Arthropoda</taxon>
        <taxon>Crustacea</taxon>
        <taxon>Multicrustacea</taxon>
        <taxon>Malacostraca</taxon>
        <taxon>Eumalacostraca</taxon>
        <taxon>Eucarida</taxon>
        <taxon>Decapoda</taxon>
        <taxon>Pleocyemata</taxon>
        <taxon>Brachyura</taxon>
        <taxon>Eubrachyura</taxon>
        <taxon>Portunoidea</taxon>
        <taxon>Portunidae</taxon>
        <taxon>Portuninae</taxon>
        <taxon>Portunus</taxon>
    </lineage>
</organism>
<feature type="signal peptide" evidence="1">
    <location>
        <begin position="1"/>
        <end position="16"/>
    </location>
</feature>
<reference evidence="2 3" key="1">
    <citation type="submission" date="2019-05" db="EMBL/GenBank/DDBJ databases">
        <title>Another draft genome of Portunus trituberculatus and its Hox gene families provides insights of decapod evolution.</title>
        <authorList>
            <person name="Jeong J.-H."/>
            <person name="Song I."/>
            <person name="Kim S."/>
            <person name="Choi T."/>
            <person name="Kim D."/>
            <person name="Ryu S."/>
            <person name="Kim W."/>
        </authorList>
    </citation>
    <scope>NUCLEOTIDE SEQUENCE [LARGE SCALE GENOMIC DNA]</scope>
    <source>
        <tissue evidence="2">Muscle</tissue>
    </source>
</reference>
<evidence type="ECO:0008006" key="4">
    <source>
        <dbReference type="Google" id="ProtNLM"/>
    </source>
</evidence>
<gene>
    <name evidence="2" type="ORF">E2C01_085809</name>
</gene>
<proteinExistence type="predicted"/>
<keyword evidence="1" id="KW-0732">Signal</keyword>
<protein>
    <recommendedName>
        <fullName evidence="4">Secreted protein</fullName>
    </recommendedName>
</protein>
<dbReference type="AlphaFoldDB" id="A0A5B7JCX7"/>
<name>A0A5B7JCX7_PORTR</name>
<keyword evidence="3" id="KW-1185">Reference proteome</keyword>
<evidence type="ECO:0000313" key="3">
    <source>
        <dbReference type="Proteomes" id="UP000324222"/>
    </source>
</evidence>
<feature type="chain" id="PRO_5022871271" description="Secreted protein" evidence="1">
    <location>
        <begin position="17"/>
        <end position="65"/>
    </location>
</feature>